<name>A0A1R4JQ69_9MICC</name>
<dbReference type="RefSeq" id="WP_067189574.1">
    <property type="nucleotide sequence ID" value="NZ_CP126965.1"/>
</dbReference>
<dbReference type="EMBL" id="FUKP01000065">
    <property type="protein sequence ID" value="SJN33945.1"/>
    <property type="molecule type" value="Genomic_DNA"/>
</dbReference>
<dbReference type="Proteomes" id="UP000196230">
    <property type="component" value="Unassembled WGS sequence"/>
</dbReference>
<evidence type="ECO:0000313" key="1">
    <source>
        <dbReference type="EMBL" id="SJN33945.1"/>
    </source>
</evidence>
<dbReference type="EMBL" id="SPKT01000013">
    <property type="protein sequence ID" value="TFH98803.1"/>
    <property type="molecule type" value="Genomic_DNA"/>
</dbReference>
<dbReference type="OrthoDB" id="5445431at2"/>
<reference evidence="2 4" key="2">
    <citation type="submission" date="2019-03" db="EMBL/GenBank/DDBJ databases">
        <title>Reclassification of Micrococcus aloeverae and Micrococcus yunnanensis as later heterotypic synonyms of Micrococcus luteus.</title>
        <authorList>
            <person name="Huang C.-H."/>
        </authorList>
    </citation>
    <scope>NUCLEOTIDE SEQUENCE [LARGE SCALE GENOMIC DNA]</scope>
    <source>
        <strain evidence="2 4">BCRC 12151</strain>
    </source>
</reference>
<gene>
    <name evidence="2" type="ORF">E4A49_07490</name>
    <name evidence="1" type="ORF">FM125_09830</name>
</gene>
<dbReference type="Proteomes" id="UP000297477">
    <property type="component" value="Unassembled WGS sequence"/>
</dbReference>
<keyword evidence="4" id="KW-1185">Reference proteome</keyword>
<evidence type="ECO:0000313" key="4">
    <source>
        <dbReference type="Proteomes" id="UP000297477"/>
    </source>
</evidence>
<evidence type="ECO:0000313" key="2">
    <source>
        <dbReference type="EMBL" id="TFH98803.1"/>
    </source>
</evidence>
<sequence>MHNHPPGRVRFTYLHGAENFIDLPDTVDDAPTPAALMSADVPAELQARIEAWDDHMGDAFDYTHGGEGRPPESWPSTLRDSLTREYDALLADLHAAGLPAVRDAWWAPDST</sequence>
<accession>A0A1R4JQ69</accession>
<dbReference type="AlphaFoldDB" id="A0A1R4JQ69"/>
<evidence type="ECO:0000313" key="3">
    <source>
        <dbReference type="Proteomes" id="UP000196230"/>
    </source>
</evidence>
<organism evidence="1 3">
    <name type="scientific">Micrococcus lylae</name>
    <dbReference type="NCBI Taxonomy" id="1273"/>
    <lineage>
        <taxon>Bacteria</taxon>
        <taxon>Bacillati</taxon>
        <taxon>Actinomycetota</taxon>
        <taxon>Actinomycetes</taxon>
        <taxon>Micrococcales</taxon>
        <taxon>Micrococcaceae</taxon>
        <taxon>Micrococcus</taxon>
    </lineage>
</organism>
<protein>
    <submittedName>
        <fullName evidence="1">Uncharacterized protein</fullName>
    </submittedName>
</protein>
<proteinExistence type="predicted"/>
<reference evidence="1 3" key="1">
    <citation type="submission" date="2017-02" db="EMBL/GenBank/DDBJ databases">
        <authorList>
            <person name="Peterson S.W."/>
        </authorList>
    </citation>
    <scope>NUCLEOTIDE SEQUENCE [LARGE SCALE GENOMIC DNA]</scope>
    <source>
        <strain evidence="1 3">2B3F</strain>
    </source>
</reference>